<proteinExistence type="predicted"/>
<reference evidence="2 3" key="1">
    <citation type="submission" date="2020-08" db="EMBL/GenBank/DDBJ databases">
        <title>Genomic Encyclopedia of Type Strains, Phase IV (KMG-IV): sequencing the most valuable type-strain genomes for metagenomic binning, comparative biology and taxonomic classification.</title>
        <authorList>
            <person name="Goeker M."/>
        </authorList>
    </citation>
    <scope>NUCLEOTIDE SEQUENCE [LARGE SCALE GENOMIC DNA]</scope>
    <source>
        <strain evidence="2 3">DSM 12251</strain>
    </source>
</reference>
<gene>
    <name evidence="2" type="ORF">HNQ64_001162</name>
</gene>
<keyword evidence="1" id="KW-0812">Transmembrane</keyword>
<evidence type="ECO:0000313" key="2">
    <source>
        <dbReference type="EMBL" id="MBB5036920.1"/>
    </source>
</evidence>
<accession>A0A7W8DP98</accession>
<feature type="transmembrane region" description="Helical" evidence="1">
    <location>
        <begin position="6"/>
        <end position="25"/>
    </location>
</feature>
<evidence type="ECO:0000313" key="3">
    <source>
        <dbReference type="Proteomes" id="UP000534294"/>
    </source>
</evidence>
<dbReference type="RefSeq" id="WP_184206310.1">
    <property type="nucleotide sequence ID" value="NZ_JACHIF010000002.1"/>
</dbReference>
<keyword evidence="3" id="KW-1185">Reference proteome</keyword>
<organism evidence="2 3">
    <name type="scientific">Prosthecobacter dejongeii</name>
    <dbReference type="NCBI Taxonomy" id="48465"/>
    <lineage>
        <taxon>Bacteria</taxon>
        <taxon>Pseudomonadati</taxon>
        <taxon>Verrucomicrobiota</taxon>
        <taxon>Verrucomicrobiia</taxon>
        <taxon>Verrucomicrobiales</taxon>
        <taxon>Verrucomicrobiaceae</taxon>
        <taxon>Prosthecobacter</taxon>
    </lineage>
</organism>
<keyword evidence="1" id="KW-0472">Membrane</keyword>
<comment type="caution">
    <text evidence="2">The sequence shown here is derived from an EMBL/GenBank/DDBJ whole genome shotgun (WGS) entry which is preliminary data.</text>
</comment>
<sequence length="193" mass="21561">MNPKQLACVILMMFIGCVTYFAQIVHKKVGVMKKSADMAQQDAVAAEGARQASEILTARTKAETEEIRRFLQSWTPHVDKAQTEQEVESTIEFSLRERGISLVRSRKTEVKISRENKVIPKSVLTTVVIEDEYAKVLNWLGDVEKRLPLARVKTCRITGGSSARQLRMDVSFETPLINLASEPAAAAKTKKKA</sequence>
<dbReference type="AlphaFoldDB" id="A0A7W8DP98"/>
<keyword evidence="1" id="KW-1133">Transmembrane helix</keyword>
<protein>
    <submittedName>
        <fullName evidence="2">Uncharacterized protein</fullName>
    </submittedName>
</protein>
<evidence type="ECO:0000256" key="1">
    <source>
        <dbReference type="SAM" id="Phobius"/>
    </source>
</evidence>
<dbReference type="PROSITE" id="PS51257">
    <property type="entry name" value="PROKAR_LIPOPROTEIN"/>
    <property type="match status" value="1"/>
</dbReference>
<name>A0A7W8DP98_9BACT</name>
<dbReference type="EMBL" id="JACHIF010000002">
    <property type="protein sequence ID" value="MBB5036920.1"/>
    <property type="molecule type" value="Genomic_DNA"/>
</dbReference>
<dbReference type="Proteomes" id="UP000534294">
    <property type="component" value="Unassembled WGS sequence"/>
</dbReference>